<organism evidence="10 11">
    <name type="scientific">Rhinocladiella mackenziei CBS 650.93</name>
    <dbReference type="NCBI Taxonomy" id="1442369"/>
    <lineage>
        <taxon>Eukaryota</taxon>
        <taxon>Fungi</taxon>
        <taxon>Dikarya</taxon>
        <taxon>Ascomycota</taxon>
        <taxon>Pezizomycotina</taxon>
        <taxon>Eurotiomycetes</taxon>
        <taxon>Chaetothyriomycetidae</taxon>
        <taxon>Chaetothyriales</taxon>
        <taxon>Herpotrichiellaceae</taxon>
        <taxon>Rhinocladiella</taxon>
    </lineage>
</organism>
<gene>
    <name evidence="10" type="ORF">Z518_03925</name>
</gene>
<evidence type="ECO:0000256" key="5">
    <source>
        <dbReference type="ARBA" id="ARBA00023002"/>
    </source>
</evidence>
<name>A0A0D2IS44_9EURO</name>
<feature type="domain" description="Aldehyde dehydrogenase" evidence="9">
    <location>
        <begin position="34"/>
        <end position="484"/>
    </location>
</feature>
<dbReference type="InterPro" id="IPR036291">
    <property type="entry name" value="NAD(P)-bd_dom_sf"/>
</dbReference>
<comment type="pathway">
    <text evidence="1">Amino-acid degradation; 4-aminobutanoate degradation.</text>
</comment>
<dbReference type="SUPFAM" id="SSF51735">
    <property type="entry name" value="NAD(P)-binding Rossmann-fold domains"/>
    <property type="match status" value="1"/>
</dbReference>
<dbReference type="Pfam" id="PF00171">
    <property type="entry name" value="Aldedh"/>
    <property type="match status" value="1"/>
</dbReference>
<dbReference type="Pfam" id="PF13561">
    <property type="entry name" value="adh_short_C2"/>
    <property type="match status" value="1"/>
</dbReference>
<dbReference type="VEuPathDB" id="FungiDB:Z518_03925"/>
<dbReference type="OrthoDB" id="310895at2759"/>
<dbReference type="PANTHER" id="PTHR43353:SF5">
    <property type="entry name" value="SUCCINATE-SEMIALDEHYDE DEHYDROGENASE, MITOCHONDRIAL"/>
    <property type="match status" value="1"/>
</dbReference>
<accession>A0A0D2IS44</accession>
<evidence type="ECO:0000256" key="7">
    <source>
        <dbReference type="PROSITE-ProRule" id="PRU10007"/>
    </source>
</evidence>
<protein>
    <recommendedName>
        <fullName evidence="4">Succinate-semialdehyde dehydrogenase, mitochondrial</fullName>
        <ecNumber evidence="3">1.2.1.24</ecNumber>
    </recommendedName>
    <alternativeName>
        <fullName evidence="6">NAD(+)-dependent succinic semialdehyde dehydrogenase</fullName>
    </alternativeName>
</protein>
<dbReference type="SUPFAM" id="SSF53720">
    <property type="entry name" value="ALDH-like"/>
    <property type="match status" value="1"/>
</dbReference>
<dbReference type="Gene3D" id="3.40.50.720">
    <property type="entry name" value="NAD(P)-binding Rossmann-like Domain"/>
    <property type="match status" value="1"/>
</dbReference>
<dbReference type="GO" id="GO:0004777">
    <property type="term" value="F:succinate-semialdehyde dehydrogenase (NAD+) activity"/>
    <property type="evidence" value="ECO:0007669"/>
    <property type="project" value="UniProtKB-EC"/>
</dbReference>
<dbReference type="HOGENOM" id="CLU_005391_5_2_1"/>
<dbReference type="Gene3D" id="3.40.309.10">
    <property type="entry name" value="Aldehyde Dehydrogenase, Chain A, domain 2"/>
    <property type="match status" value="1"/>
</dbReference>
<dbReference type="InterPro" id="IPR016161">
    <property type="entry name" value="Ald_DH/histidinol_DH"/>
</dbReference>
<dbReference type="Proteomes" id="UP000053617">
    <property type="component" value="Unassembled WGS sequence"/>
</dbReference>
<sequence length="697" mass="74625">MGEYQDLSSPITNDMKLVRESDLFIQDAFIGGKWVKADSLFDVIEPSSATTFGQVANCGLMDFQTAIEDASEAQKEYYINTTAAVRGSFLRKWNDLIHENKTMLAKILCLENGKTYAEAEGEVLYAASFVAWFAEEATRGYGVTIPSSTPNTTVLTTKKPVGVCGIITPWNFPAAMITRKIAPALGAGCAVVIKPPSETPFTCLALTKLAVEAGIPPRDREAALELAKNPLVRKISFTGSTNVGKMLARIGSGTLKKMSLELGGNAPFIVFDDANLDLAVDGAMFCKFRCSGQTCVCANRLLVQKNVVEEFTRKLVTRVKALKVGPGSDPSTTQGPLVNRSAVQKVEEHVRDATNKGATLECGGGAGPGAGFFFEPTVLSGVTTDMLVAREETFGPLAPIFNFGTEADVVRIANETEFGLAGYFYSRNVNRVLRVARDLQVGMVGCNTGKISAAEAPFGGVKESGHGHEGSLYGMDEYQVIKSVTIGNQDKCDITKKDSLELAFAEAINALGGKLDGWYVYDFAAATGIGTDKAFLDHTWEDLARVTAVNASTTSDRLCSPGLTMNQQTGTFFAAQLATRQFVSQPQEETGCRGSIVMIASSSASHSCPGHMLTAYGGSKGFVKSFLYIETDLNLNLAKIRPEINHYFKEAPPMKRIGQTTDLTAGLVYLLSDGASYITGINLTIDGGMSTGNGLTK</sequence>
<dbReference type="RefSeq" id="XP_013273087.1">
    <property type="nucleotide sequence ID" value="XM_013417633.1"/>
</dbReference>
<dbReference type="PANTHER" id="PTHR43353">
    <property type="entry name" value="SUCCINATE-SEMIALDEHYDE DEHYDROGENASE, MITOCHONDRIAL"/>
    <property type="match status" value="1"/>
</dbReference>
<dbReference type="InterPro" id="IPR016160">
    <property type="entry name" value="Ald_DH_CS_CYS"/>
</dbReference>
<dbReference type="InterPro" id="IPR016162">
    <property type="entry name" value="Ald_DH_N"/>
</dbReference>
<dbReference type="STRING" id="1442369.A0A0D2IS44"/>
<dbReference type="InterPro" id="IPR002347">
    <property type="entry name" value="SDR_fam"/>
</dbReference>
<reference evidence="10 11" key="1">
    <citation type="submission" date="2015-01" db="EMBL/GenBank/DDBJ databases">
        <title>The Genome Sequence of Rhinocladiella mackenzie CBS 650.93.</title>
        <authorList>
            <consortium name="The Broad Institute Genomics Platform"/>
            <person name="Cuomo C."/>
            <person name="de Hoog S."/>
            <person name="Gorbushina A."/>
            <person name="Stielow B."/>
            <person name="Teixiera M."/>
            <person name="Abouelleil A."/>
            <person name="Chapman S.B."/>
            <person name="Priest M."/>
            <person name="Young S.K."/>
            <person name="Wortman J."/>
            <person name="Nusbaum C."/>
            <person name="Birren B."/>
        </authorList>
    </citation>
    <scope>NUCLEOTIDE SEQUENCE [LARGE SCALE GENOMIC DNA]</scope>
    <source>
        <strain evidence="10 11">CBS 650.93</strain>
    </source>
</reference>
<dbReference type="PROSITE" id="PS00070">
    <property type="entry name" value="ALDEHYDE_DEHYDR_CYS"/>
    <property type="match status" value="1"/>
</dbReference>
<dbReference type="InterPro" id="IPR029510">
    <property type="entry name" value="Ald_DH_CS_GLU"/>
</dbReference>
<evidence type="ECO:0000259" key="9">
    <source>
        <dbReference type="Pfam" id="PF00171"/>
    </source>
</evidence>
<dbReference type="EMBL" id="KN847477">
    <property type="protein sequence ID" value="KIX05951.1"/>
    <property type="molecule type" value="Genomic_DNA"/>
</dbReference>
<evidence type="ECO:0000256" key="6">
    <source>
        <dbReference type="ARBA" id="ARBA00030806"/>
    </source>
</evidence>
<keyword evidence="5 8" id="KW-0560">Oxidoreductase</keyword>
<feature type="active site" evidence="7">
    <location>
        <position position="261"/>
    </location>
</feature>
<evidence type="ECO:0000313" key="10">
    <source>
        <dbReference type="EMBL" id="KIX05951.1"/>
    </source>
</evidence>
<dbReference type="Gene3D" id="3.40.605.10">
    <property type="entry name" value="Aldehyde Dehydrogenase, Chain A, domain 1"/>
    <property type="match status" value="1"/>
</dbReference>
<dbReference type="GO" id="GO:0005737">
    <property type="term" value="C:cytoplasm"/>
    <property type="evidence" value="ECO:0007669"/>
    <property type="project" value="TreeGrafter"/>
</dbReference>
<evidence type="ECO:0000256" key="3">
    <source>
        <dbReference type="ARBA" id="ARBA00013051"/>
    </source>
</evidence>
<dbReference type="GeneID" id="25291996"/>
<dbReference type="PROSITE" id="PS00687">
    <property type="entry name" value="ALDEHYDE_DEHYDR_GLU"/>
    <property type="match status" value="1"/>
</dbReference>
<evidence type="ECO:0000256" key="1">
    <source>
        <dbReference type="ARBA" id="ARBA00005176"/>
    </source>
</evidence>
<dbReference type="EC" id="1.2.1.24" evidence="3"/>
<dbReference type="InterPro" id="IPR015590">
    <property type="entry name" value="Aldehyde_DH_dom"/>
</dbReference>
<dbReference type="FunFam" id="3.40.309.10:FF:000004">
    <property type="entry name" value="Succinate-semialdehyde dehydrogenase I"/>
    <property type="match status" value="1"/>
</dbReference>
<dbReference type="FunFam" id="3.40.605.10:FF:000063">
    <property type="entry name" value="Succinate-semialdehyde dehydrogenase, mitochondrial"/>
    <property type="match status" value="1"/>
</dbReference>
<keyword evidence="11" id="KW-1185">Reference proteome</keyword>
<evidence type="ECO:0000256" key="8">
    <source>
        <dbReference type="RuleBase" id="RU003345"/>
    </source>
</evidence>
<evidence type="ECO:0000256" key="2">
    <source>
        <dbReference type="ARBA" id="ARBA00009986"/>
    </source>
</evidence>
<dbReference type="CDD" id="cd07103">
    <property type="entry name" value="ALDH_F5_SSADH_GabD"/>
    <property type="match status" value="1"/>
</dbReference>
<dbReference type="AlphaFoldDB" id="A0A0D2IS44"/>
<comment type="similarity">
    <text evidence="2 8">Belongs to the aldehyde dehydrogenase family.</text>
</comment>
<dbReference type="InterPro" id="IPR050740">
    <property type="entry name" value="Aldehyde_DH_Superfamily"/>
</dbReference>
<evidence type="ECO:0000313" key="11">
    <source>
        <dbReference type="Proteomes" id="UP000053617"/>
    </source>
</evidence>
<dbReference type="GO" id="GO:0009450">
    <property type="term" value="P:gamma-aminobutyric acid catabolic process"/>
    <property type="evidence" value="ECO:0007669"/>
    <property type="project" value="TreeGrafter"/>
</dbReference>
<dbReference type="InterPro" id="IPR016163">
    <property type="entry name" value="Ald_DH_C"/>
</dbReference>
<evidence type="ECO:0000256" key="4">
    <source>
        <dbReference type="ARBA" id="ARBA00019842"/>
    </source>
</evidence>
<proteinExistence type="inferred from homology"/>